<dbReference type="Gene3D" id="1.25.40.10">
    <property type="entry name" value="Tetratricopeptide repeat domain"/>
    <property type="match status" value="1"/>
</dbReference>
<dbReference type="Pfam" id="PF13487">
    <property type="entry name" value="HD_5"/>
    <property type="match status" value="1"/>
</dbReference>
<dbReference type="Proteomes" id="UP001221189">
    <property type="component" value="Unassembled WGS sequence"/>
</dbReference>
<evidence type="ECO:0000313" key="3">
    <source>
        <dbReference type="Proteomes" id="UP001221189"/>
    </source>
</evidence>
<reference evidence="2 3" key="1">
    <citation type="submission" date="2022-10" db="EMBL/GenBank/DDBJ databases">
        <title>Paucibacter sp. hw1 Genome sequencing.</title>
        <authorList>
            <person name="Park S."/>
        </authorList>
    </citation>
    <scope>NUCLEOTIDE SEQUENCE [LARGE SCALE GENOMIC DNA]</scope>
    <source>
        <strain evidence="3">hw1</strain>
    </source>
</reference>
<accession>A0ABT5KH23</accession>
<dbReference type="InterPro" id="IPR029016">
    <property type="entry name" value="GAF-like_dom_sf"/>
</dbReference>
<protein>
    <submittedName>
        <fullName evidence="2">HD domain-containing protein</fullName>
    </submittedName>
</protein>
<dbReference type="PROSITE" id="PS51832">
    <property type="entry name" value="HD_GYP"/>
    <property type="match status" value="1"/>
</dbReference>
<dbReference type="EMBL" id="JAQQXT010000008">
    <property type="protein sequence ID" value="MDC8772834.1"/>
    <property type="molecule type" value="Genomic_DNA"/>
</dbReference>
<proteinExistence type="predicted"/>
<dbReference type="RefSeq" id="WP_273600992.1">
    <property type="nucleotide sequence ID" value="NZ_JAQQXT010000008.1"/>
</dbReference>
<dbReference type="InterPro" id="IPR037522">
    <property type="entry name" value="HD_GYP_dom"/>
</dbReference>
<name>A0ABT5KH23_9BURK</name>
<dbReference type="SUPFAM" id="SSF55781">
    <property type="entry name" value="GAF domain-like"/>
    <property type="match status" value="1"/>
</dbReference>
<dbReference type="SUPFAM" id="SSF109604">
    <property type="entry name" value="HD-domain/PDEase-like"/>
    <property type="match status" value="1"/>
</dbReference>
<dbReference type="SMART" id="SM00471">
    <property type="entry name" value="HDc"/>
    <property type="match status" value="1"/>
</dbReference>
<evidence type="ECO:0000259" key="1">
    <source>
        <dbReference type="PROSITE" id="PS51832"/>
    </source>
</evidence>
<dbReference type="Gene3D" id="1.10.3210.10">
    <property type="entry name" value="Hypothetical protein af1432"/>
    <property type="match status" value="1"/>
</dbReference>
<evidence type="ECO:0000313" key="2">
    <source>
        <dbReference type="EMBL" id="MDC8772834.1"/>
    </source>
</evidence>
<dbReference type="CDD" id="cd00077">
    <property type="entry name" value="HDc"/>
    <property type="match status" value="1"/>
</dbReference>
<dbReference type="InterPro" id="IPR003607">
    <property type="entry name" value="HD/PDEase_dom"/>
</dbReference>
<dbReference type="InterPro" id="IPR011990">
    <property type="entry name" value="TPR-like_helical_dom_sf"/>
</dbReference>
<keyword evidence="3" id="KW-1185">Reference proteome</keyword>
<comment type="caution">
    <text evidence="2">The sequence shown here is derived from an EMBL/GenBank/DDBJ whole genome shotgun (WGS) entry which is preliminary data.</text>
</comment>
<sequence length="906" mass="98742">MNPSLFATETELAALERELAAASTDNDRLPALVALAWQLRQRESRRALALLEQAEPLQPLAESPATRCLSSWLARSKLVRGEVAWLGANIAQAQQFADQALASFDSLNNALGQGDARLLMANIAHMLGHGEQRDTCLAQALSAFERSGDGSRIDYCGARQILMLSMRDPQSARLQLAQRFDASQPLSDIALAMVEATRGVIAALTGDFPSAFHSYVAGHQLALETGQLRDAILGASNVAVTFSNLGDLSEALQWAEQAAALARRTDWPVVVGNTLFRVGDIQRLLGRQQDAQASLAEAQAVMRVVRNSHGTLLNLQALGDLALDMGKPAQAAEYFAESVERAQASRAGDLVVYGHRGLADALNRLGRVPEALAAAKLGLKDAQQLGIVLEQVKCLRILAAIHKQQNLAEPEGMVAANPCLHYLQLALHLSSQVEGLLPSADLFDELAKAHADCGDFKTAYEQACSAAAARGKKSTQDANNRAIAMQIREETLRAQAEVEHHRITAQAEAQRAESLHESALTLEILGQVGREITACMNVDQVCSTLYRHVNDLLNASSFFVFLLDDSGQQLSGAYFIEDGRSMDLQDRPLDHPTSYIARCARERQELLVDIDPDSVPVNLIPGSQNQLTLLFGPLLMGERLLGVMSIQSLERHAYGERERSIFRTLCAYASIAIDNAQAYAEVTAAKLKLDDRAAWLADEVSKATAESLKREREAVFHLCKAAEYRDPETGAHILRMAHFSKVIAAGLKLSEAEQDLLLQAAPMHDIGKVGIADNILLKPGRLTPDEFEIMKRHAEFGHEILRASSSPVLLAGGLIAITHHEKFDGSGYPKGLMGEAIPIFGRIVAVADVFDALTSERPYKKAWSLEDAAAFIRAQSGAHFDPACVEQFFAHWDQILEIRQRFKDAD</sequence>
<dbReference type="PANTHER" id="PTHR45228">
    <property type="entry name" value="CYCLIC DI-GMP PHOSPHODIESTERASE TM_0186-RELATED"/>
    <property type="match status" value="1"/>
</dbReference>
<dbReference type="Pfam" id="PF13424">
    <property type="entry name" value="TPR_12"/>
    <property type="match status" value="1"/>
</dbReference>
<dbReference type="SMART" id="SM00065">
    <property type="entry name" value="GAF"/>
    <property type="match status" value="1"/>
</dbReference>
<dbReference type="Pfam" id="PF13185">
    <property type="entry name" value="GAF_2"/>
    <property type="match status" value="1"/>
</dbReference>
<dbReference type="Gene3D" id="3.30.450.40">
    <property type="match status" value="1"/>
</dbReference>
<feature type="domain" description="HD-GYP" evidence="1">
    <location>
        <begin position="707"/>
        <end position="904"/>
    </location>
</feature>
<dbReference type="PANTHER" id="PTHR45228:SF9">
    <property type="entry name" value="3'3'-CGAMP-SPECIFIC PHOSPHODIESTERASE 2"/>
    <property type="match status" value="1"/>
</dbReference>
<dbReference type="InterPro" id="IPR003018">
    <property type="entry name" value="GAF"/>
</dbReference>
<organism evidence="2 3">
    <name type="scientific">Roseateles albus</name>
    <dbReference type="NCBI Taxonomy" id="2987525"/>
    <lineage>
        <taxon>Bacteria</taxon>
        <taxon>Pseudomonadati</taxon>
        <taxon>Pseudomonadota</taxon>
        <taxon>Betaproteobacteria</taxon>
        <taxon>Burkholderiales</taxon>
        <taxon>Sphaerotilaceae</taxon>
        <taxon>Roseateles</taxon>
    </lineage>
</organism>
<dbReference type="SUPFAM" id="SSF48452">
    <property type="entry name" value="TPR-like"/>
    <property type="match status" value="1"/>
</dbReference>
<dbReference type="InterPro" id="IPR052020">
    <property type="entry name" value="Cyclic_di-GMP/3'3'-cGAMP_PDE"/>
</dbReference>
<gene>
    <name evidence="2" type="ORF">PRZ03_14715</name>
</gene>